<accession>A0ABU7BB61</accession>
<evidence type="ECO:0000313" key="3">
    <source>
        <dbReference type="Proteomes" id="UP001345963"/>
    </source>
</evidence>
<feature type="region of interest" description="Disordered" evidence="1">
    <location>
        <begin position="68"/>
        <end position="131"/>
    </location>
</feature>
<organism evidence="2 3">
    <name type="scientific">Ataeniobius toweri</name>
    <dbReference type="NCBI Taxonomy" id="208326"/>
    <lineage>
        <taxon>Eukaryota</taxon>
        <taxon>Metazoa</taxon>
        <taxon>Chordata</taxon>
        <taxon>Craniata</taxon>
        <taxon>Vertebrata</taxon>
        <taxon>Euteleostomi</taxon>
        <taxon>Actinopterygii</taxon>
        <taxon>Neopterygii</taxon>
        <taxon>Teleostei</taxon>
        <taxon>Neoteleostei</taxon>
        <taxon>Acanthomorphata</taxon>
        <taxon>Ovalentaria</taxon>
        <taxon>Atherinomorphae</taxon>
        <taxon>Cyprinodontiformes</taxon>
        <taxon>Goodeidae</taxon>
        <taxon>Ataeniobius</taxon>
    </lineage>
</organism>
<dbReference type="EMBL" id="JAHUTI010046323">
    <property type="protein sequence ID" value="MED6247019.1"/>
    <property type="molecule type" value="Genomic_DNA"/>
</dbReference>
<proteinExistence type="predicted"/>
<comment type="caution">
    <text evidence="2">The sequence shown here is derived from an EMBL/GenBank/DDBJ whole genome shotgun (WGS) entry which is preliminary data.</text>
</comment>
<name>A0ABU7BB61_9TELE</name>
<keyword evidence="3" id="KW-1185">Reference proteome</keyword>
<protein>
    <submittedName>
        <fullName evidence="2">Uncharacterized protein</fullName>
    </submittedName>
</protein>
<sequence length="131" mass="14850">MQRCCFFKDRYKEDLLIKTERVKSCIPKCGKSCFHPFIHRLYPPIHARSLRVGPISSGQLVRGRAHLGQVASPSQENTKTHNPAPKGNLERPTNLTVMSSDCGRNRSTQREPMHEITCRKSPGRDLSPRPS</sequence>
<gene>
    <name evidence="2" type="ORF">ATANTOWER_028074</name>
</gene>
<dbReference type="Proteomes" id="UP001345963">
    <property type="component" value="Unassembled WGS sequence"/>
</dbReference>
<reference evidence="2 3" key="1">
    <citation type="submission" date="2021-07" db="EMBL/GenBank/DDBJ databases">
        <authorList>
            <person name="Palmer J.M."/>
        </authorList>
    </citation>
    <scope>NUCLEOTIDE SEQUENCE [LARGE SCALE GENOMIC DNA]</scope>
    <source>
        <strain evidence="2 3">AT_MEX2019</strain>
        <tissue evidence="2">Muscle</tissue>
    </source>
</reference>
<evidence type="ECO:0000256" key="1">
    <source>
        <dbReference type="SAM" id="MobiDB-lite"/>
    </source>
</evidence>
<evidence type="ECO:0000313" key="2">
    <source>
        <dbReference type="EMBL" id="MED6247019.1"/>
    </source>
</evidence>
<feature type="compositionally biased region" description="Basic and acidic residues" evidence="1">
    <location>
        <begin position="108"/>
        <end position="131"/>
    </location>
</feature>
<feature type="compositionally biased region" description="Polar residues" evidence="1">
    <location>
        <begin position="71"/>
        <end position="81"/>
    </location>
</feature>